<keyword evidence="2" id="KW-1185">Reference proteome</keyword>
<dbReference type="InterPro" id="IPR038109">
    <property type="entry name" value="DNA_bind_recomb_sf"/>
</dbReference>
<evidence type="ECO:0000313" key="1">
    <source>
        <dbReference type="EMBL" id="QCB28870.1"/>
    </source>
</evidence>
<dbReference type="OrthoDB" id="4500247at2"/>
<dbReference type="EMBL" id="CP039247">
    <property type="protein sequence ID" value="QCB28870.1"/>
    <property type="molecule type" value="Genomic_DNA"/>
</dbReference>
<dbReference type="Proteomes" id="UP000296352">
    <property type="component" value="Chromosome"/>
</dbReference>
<accession>A0A4P7QH89</accession>
<dbReference type="AlphaFoldDB" id="A0A4P7QH89"/>
<reference evidence="1 2" key="1">
    <citation type="submission" date="2019-04" db="EMBL/GenBank/DDBJ databases">
        <title>Corynebacterium endometrii sp. nov., isolated from the uterus of a cow with endometritis.</title>
        <authorList>
            <person name="Ballas P."/>
            <person name="Ruckert C."/>
            <person name="Wagener K."/>
            <person name="Drillich M."/>
            <person name="Kaempfer P."/>
            <person name="Busse H.-J."/>
            <person name="Ehling-Schulz M."/>
        </authorList>
    </citation>
    <scope>NUCLEOTIDE SEQUENCE [LARGE SCALE GENOMIC DNA]</scope>
    <source>
        <strain evidence="1 2">LMM-1653</strain>
    </source>
</reference>
<gene>
    <name evidence="1" type="ORF">CENDO_07980</name>
</gene>
<organism evidence="1 2">
    <name type="scientific">Corynebacterium endometrii</name>
    <dbReference type="NCBI Taxonomy" id="2488819"/>
    <lineage>
        <taxon>Bacteria</taxon>
        <taxon>Bacillati</taxon>
        <taxon>Actinomycetota</taxon>
        <taxon>Actinomycetes</taxon>
        <taxon>Mycobacteriales</taxon>
        <taxon>Corynebacteriaceae</taxon>
        <taxon>Corynebacterium</taxon>
    </lineage>
</organism>
<evidence type="ECO:0000313" key="2">
    <source>
        <dbReference type="Proteomes" id="UP000296352"/>
    </source>
</evidence>
<proteinExistence type="predicted"/>
<sequence>MTPTNGSAAQRAPVYVRISLERKEEAGVKRQEKAYATHNTLNHEGKKVKSNRKVVGRAQWPAIFPEEEHEQLKGVLTYPARTMTKGRGHKPEHLGSGIFRCGCDACLAEPDNARVM</sequence>
<dbReference type="KEGG" id="cee:CENDO_07980"/>
<protein>
    <submittedName>
        <fullName evidence="1">Uncharacterized protein</fullName>
    </submittedName>
</protein>
<dbReference type="RefSeq" id="WP_136141549.1">
    <property type="nucleotide sequence ID" value="NZ_CP039247.1"/>
</dbReference>
<dbReference type="Gene3D" id="3.90.1750.20">
    <property type="entry name" value="Putative Large Serine Recombinase, Chain B, Domain 2"/>
    <property type="match status" value="1"/>
</dbReference>
<name>A0A4P7QH89_9CORY</name>